<organism evidence="1 2">
    <name type="scientific">Klebsiella pneumoniae</name>
    <dbReference type="NCBI Taxonomy" id="573"/>
    <lineage>
        <taxon>Bacteria</taxon>
        <taxon>Pseudomonadati</taxon>
        <taxon>Pseudomonadota</taxon>
        <taxon>Gammaproteobacteria</taxon>
        <taxon>Enterobacterales</taxon>
        <taxon>Enterobacteriaceae</taxon>
        <taxon>Klebsiella/Raoultella group</taxon>
        <taxon>Klebsiella</taxon>
        <taxon>Klebsiella pneumoniae complex</taxon>
    </lineage>
</organism>
<dbReference type="EMBL" id="UASO01000009">
    <property type="protein sequence ID" value="SQC87373.1"/>
    <property type="molecule type" value="Genomic_DNA"/>
</dbReference>
<reference evidence="1 2" key="1">
    <citation type="submission" date="2018-06" db="EMBL/GenBank/DDBJ databases">
        <authorList>
            <consortium name="Pathogen Informatics"/>
            <person name="Doyle S."/>
        </authorList>
    </citation>
    <scope>NUCLEOTIDE SEQUENCE [LARGE SCALE GENOMIC DNA]</scope>
    <source>
        <strain evidence="1 2">NCTC9645</strain>
    </source>
</reference>
<gene>
    <name evidence="1" type="ORF">NCTC9645_05495</name>
</gene>
<evidence type="ECO:0000313" key="2">
    <source>
        <dbReference type="Proteomes" id="UP000250675"/>
    </source>
</evidence>
<keyword evidence="1" id="KW-0032">Aminotransferase</keyword>
<keyword evidence="1" id="KW-0808">Transferase</keyword>
<dbReference type="AlphaFoldDB" id="A0A2X3ITM5"/>
<sequence>MLLYWLFFRVIFRHGEFADYARFASQLELLPENLCRRNASSIPERIALPRNTMTATI</sequence>
<dbReference type="Proteomes" id="UP000250675">
    <property type="component" value="Unassembled WGS sequence"/>
</dbReference>
<evidence type="ECO:0000313" key="1">
    <source>
        <dbReference type="EMBL" id="SQC87373.1"/>
    </source>
</evidence>
<dbReference type="GO" id="GO:0008483">
    <property type="term" value="F:transaminase activity"/>
    <property type="evidence" value="ECO:0007669"/>
    <property type="project" value="UniProtKB-KW"/>
</dbReference>
<protein>
    <submittedName>
        <fullName evidence="1">Glucosamine--fructose-6-phosphate aminotransferase</fullName>
    </submittedName>
</protein>
<proteinExistence type="predicted"/>
<name>A0A2X3ITM5_KLEPN</name>
<accession>A0A2X3ITM5</accession>